<reference evidence="1 2" key="2">
    <citation type="submission" date="2007-09" db="EMBL/GenBank/DDBJ databases">
        <authorList>
            <person name="Fulton L."/>
            <person name="Clifton S."/>
            <person name="Fulton B."/>
            <person name="Xu J."/>
            <person name="Minx P."/>
            <person name="Pepin K.H."/>
            <person name="Johnson M."/>
            <person name="Thiruvilangam P."/>
            <person name="Bhonagiri V."/>
            <person name="Nash W.E."/>
            <person name="Mardis E.R."/>
            <person name="Wilson R.K."/>
        </authorList>
    </citation>
    <scope>NUCLEOTIDE SEQUENCE [LARGE SCALE GENOMIC DNA]</scope>
    <source>
        <strain evidence="1 2">M21/2</strain>
    </source>
</reference>
<evidence type="ECO:0000313" key="1">
    <source>
        <dbReference type="EMBL" id="EDP21341.1"/>
    </source>
</evidence>
<sequence>MRKLFQYPVGTRPLHKLCAAAFLRQKPTLVHKKFSLLSKKYYFFRVK</sequence>
<evidence type="ECO:0000313" key="2">
    <source>
        <dbReference type="Proteomes" id="UP000005945"/>
    </source>
</evidence>
<organism evidence="1 2">
    <name type="scientific">Faecalibacterium prausnitzii M21/2</name>
    <dbReference type="NCBI Taxonomy" id="411485"/>
    <lineage>
        <taxon>Bacteria</taxon>
        <taxon>Bacillati</taxon>
        <taxon>Bacillota</taxon>
        <taxon>Clostridia</taxon>
        <taxon>Eubacteriales</taxon>
        <taxon>Oscillospiraceae</taxon>
        <taxon>Faecalibacterium</taxon>
    </lineage>
</organism>
<dbReference type="AlphaFoldDB" id="A8SCU9"/>
<name>A8SCU9_9FIRM</name>
<dbReference type="Proteomes" id="UP000005945">
    <property type="component" value="Unassembled WGS sequence"/>
</dbReference>
<accession>A8SCU9</accession>
<comment type="caution">
    <text evidence="1">The sequence shown here is derived from an EMBL/GenBank/DDBJ whole genome shotgun (WGS) entry which is preliminary data.</text>
</comment>
<gene>
    <name evidence="1" type="ORF">FAEPRAM212_02069</name>
</gene>
<dbReference type="EMBL" id="ABED02000027">
    <property type="protein sequence ID" value="EDP21341.1"/>
    <property type="molecule type" value="Genomic_DNA"/>
</dbReference>
<dbReference type="HOGENOM" id="CLU_3168321_0_0_9"/>
<reference evidence="1 2" key="1">
    <citation type="submission" date="2007-09" db="EMBL/GenBank/DDBJ databases">
        <title>Draft genome sequence of Faecalibacterium prausnitzii M21/2.</title>
        <authorList>
            <person name="Sudarsanam P."/>
            <person name="Ley R."/>
            <person name="Guruge J."/>
            <person name="Turnbaugh P.J."/>
            <person name="Mahowald M."/>
            <person name="Liep D."/>
            <person name="Gordon J."/>
        </authorList>
    </citation>
    <scope>NUCLEOTIDE SEQUENCE [LARGE SCALE GENOMIC DNA]</scope>
    <source>
        <strain evidence="1 2">M21/2</strain>
    </source>
</reference>
<protein>
    <submittedName>
        <fullName evidence="1">Uncharacterized protein</fullName>
    </submittedName>
</protein>
<proteinExistence type="predicted"/>